<comment type="caution">
    <text evidence="1">The sequence shown here is derived from an EMBL/GenBank/DDBJ whole genome shotgun (WGS) entry which is preliminary data.</text>
</comment>
<sequence>MADSPVPCPPINLAVTAGGDLGGVLFGFMLYGANCLQ</sequence>
<accession>A0A1J8PMV8</accession>
<evidence type="ECO:0000313" key="1">
    <source>
        <dbReference type="EMBL" id="OJA09855.1"/>
    </source>
</evidence>
<keyword evidence="2" id="KW-1185">Reference proteome</keyword>
<protein>
    <submittedName>
        <fullName evidence="1">Uncharacterized protein</fullName>
    </submittedName>
</protein>
<evidence type="ECO:0000313" key="2">
    <source>
        <dbReference type="Proteomes" id="UP000183567"/>
    </source>
</evidence>
<dbReference type="Proteomes" id="UP000183567">
    <property type="component" value="Unassembled WGS sequence"/>
</dbReference>
<gene>
    <name evidence="1" type="ORF">AZE42_08284</name>
</gene>
<reference evidence="1 2" key="1">
    <citation type="submission" date="2016-03" db="EMBL/GenBank/DDBJ databases">
        <title>Comparative genomics of the ectomycorrhizal sister species Rhizopogon vinicolor and Rhizopogon vesiculosus (Basidiomycota: Boletales) reveals a divergence of the mating type B locus.</title>
        <authorList>
            <person name="Mujic A.B."/>
            <person name="Kuo A."/>
            <person name="Tritt A."/>
            <person name="Lipzen A."/>
            <person name="Chen C."/>
            <person name="Johnson J."/>
            <person name="Sharma A."/>
            <person name="Barry K."/>
            <person name="Grigoriev I.V."/>
            <person name="Spatafora J.W."/>
        </authorList>
    </citation>
    <scope>NUCLEOTIDE SEQUENCE [LARGE SCALE GENOMIC DNA]</scope>
    <source>
        <strain evidence="1 2">AM-OR11-056</strain>
    </source>
</reference>
<feature type="non-terminal residue" evidence="1">
    <location>
        <position position="37"/>
    </location>
</feature>
<dbReference type="EMBL" id="LVVM01005747">
    <property type="protein sequence ID" value="OJA09855.1"/>
    <property type="molecule type" value="Genomic_DNA"/>
</dbReference>
<dbReference type="OrthoDB" id="3221182at2759"/>
<proteinExistence type="predicted"/>
<name>A0A1J8PMV8_9AGAM</name>
<dbReference type="AlphaFoldDB" id="A0A1J8PMV8"/>
<organism evidence="1 2">
    <name type="scientific">Rhizopogon vesiculosus</name>
    <dbReference type="NCBI Taxonomy" id="180088"/>
    <lineage>
        <taxon>Eukaryota</taxon>
        <taxon>Fungi</taxon>
        <taxon>Dikarya</taxon>
        <taxon>Basidiomycota</taxon>
        <taxon>Agaricomycotina</taxon>
        <taxon>Agaricomycetes</taxon>
        <taxon>Agaricomycetidae</taxon>
        <taxon>Boletales</taxon>
        <taxon>Suillineae</taxon>
        <taxon>Rhizopogonaceae</taxon>
        <taxon>Rhizopogon</taxon>
    </lineage>
</organism>